<accession>A0A9P4H1P8</accession>
<reference evidence="2" key="1">
    <citation type="journal article" date="2020" name="Stud. Mycol.">
        <title>101 Dothideomycetes genomes: a test case for predicting lifestyles and emergence of pathogens.</title>
        <authorList>
            <person name="Haridas S."/>
            <person name="Albert R."/>
            <person name="Binder M."/>
            <person name="Bloem J."/>
            <person name="Labutti K."/>
            <person name="Salamov A."/>
            <person name="Andreopoulos B."/>
            <person name="Baker S."/>
            <person name="Barry K."/>
            <person name="Bills G."/>
            <person name="Bluhm B."/>
            <person name="Cannon C."/>
            <person name="Castanera R."/>
            <person name="Culley D."/>
            <person name="Daum C."/>
            <person name="Ezra D."/>
            <person name="Gonzalez J."/>
            <person name="Henrissat B."/>
            <person name="Kuo A."/>
            <person name="Liang C."/>
            <person name="Lipzen A."/>
            <person name="Lutzoni F."/>
            <person name="Magnuson J."/>
            <person name="Mondo S."/>
            <person name="Nolan M."/>
            <person name="Ohm R."/>
            <person name="Pangilinan J."/>
            <person name="Park H.-J."/>
            <person name="Ramirez L."/>
            <person name="Alfaro M."/>
            <person name="Sun H."/>
            <person name="Tritt A."/>
            <person name="Yoshinaga Y."/>
            <person name="Zwiers L.-H."/>
            <person name="Turgeon B."/>
            <person name="Goodwin S."/>
            <person name="Spatafora J."/>
            <person name="Crous P."/>
            <person name="Grigoriev I."/>
        </authorList>
    </citation>
    <scope>NUCLEOTIDE SEQUENCE</scope>
    <source>
        <strain evidence="2">CBS 110217</strain>
    </source>
</reference>
<sequence>MFRNSIEFELLNSLPSKARLYQPLIVEEDQIRLVRILPGLESSDVRCRLETVSLKERTARLNKSWLIKSWMQTRLTPALATFQPLKLIGSTQPSKNLHLWGDKSETKGIFVNNQPMRVTANLERALRNFRGTGEFSDHFRLWVDALSINQDDMEERASQVQKMAEIYGHATMALKLVEDLATFQTHSLASELEEMLRHDPKIVGSMKWLGLHELMNRQYWYRLWIVQEIVMGGDRVWLRCGDAVLDWSTFCFGIGVLQEHLWVIKDQCLRNDTHAASILANGGMVAWSTSSLHTVYRDLSRVRSQDSAGDLNHLSFERLLDLACRSDALDARDKVYALIGLMPPPVADLLRPDYSLPRAQVYTRATTAITQALESLDPLREANPWGPTDCPSWVADWLWRGHDHLTRMDAPTWGPRYLFGWKFDNSDHVPYSASGNTKPTVRFLDHGVLECQGFVVDAISGLSARGVEYFSWDHDTVVSPNSFVSVYGSYEATAKAIYRTLLADRDAYGKRSAVRHRALLQLPSTFDLAEPQFLDRGRKWLAGQEVYYFRWELFRRANQDFRLGEDFFHDFFEIEIAPEASEYDVTEAYVCFDRSSKKKRLMTTESGYIGWAPDNIYGGPHEQTQIGDLVVILFGCTTSLVIRPYGERYQVLGEAYVHGMMDGEAMEDFKLGRYKLSTFEFC</sequence>
<dbReference type="Pfam" id="PF26639">
    <property type="entry name" value="Het-6_barrel"/>
    <property type="match status" value="1"/>
</dbReference>
<evidence type="ECO:0000313" key="2">
    <source>
        <dbReference type="EMBL" id="KAF2025714.1"/>
    </source>
</evidence>
<protein>
    <recommendedName>
        <fullName evidence="1">Heterokaryon incompatibility domain-containing protein</fullName>
    </recommendedName>
</protein>
<comment type="caution">
    <text evidence="2">The sequence shown here is derived from an EMBL/GenBank/DDBJ whole genome shotgun (WGS) entry which is preliminary data.</text>
</comment>
<dbReference type="OrthoDB" id="4850726at2759"/>
<keyword evidence="3" id="KW-1185">Reference proteome</keyword>
<dbReference type="EMBL" id="ML978259">
    <property type="protein sequence ID" value="KAF2025714.1"/>
    <property type="molecule type" value="Genomic_DNA"/>
</dbReference>
<gene>
    <name evidence="2" type="ORF">EK21DRAFT_103759</name>
</gene>
<dbReference type="AlphaFoldDB" id="A0A9P4H1P8"/>
<name>A0A9P4H1P8_9PLEO</name>
<evidence type="ECO:0000313" key="3">
    <source>
        <dbReference type="Proteomes" id="UP000799777"/>
    </source>
</evidence>
<dbReference type="PANTHER" id="PTHR24148:SF73">
    <property type="entry name" value="HET DOMAIN PROTEIN (AFU_ORTHOLOGUE AFUA_8G01020)"/>
    <property type="match status" value="1"/>
</dbReference>
<proteinExistence type="predicted"/>
<dbReference type="InterPro" id="IPR052895">
    <property type="entry name" value="HetReg/Transcr_Mod"/>
</dbReference>
<dbReference type="InterPro" id="IPR010730">
    <property type="entry name" value="HET"/>
</dbReference>
<organism evidence="2 3">
    <name type="scientific">Setomelanomma holmii</name>
    <dbReference type="NCBI Taxonomy" id="210430"/>
    <lineage>
        <taxon>Eukaryota</taxon>
        <taxon>Fungi</taxon>
        <taxon>Dikarya</taxon>
        <taxon>Ascomycota</taxon>
        <taxon>Pezizomycotina</taxon>
        <taxon>Dothideomycetes</taxon>
        <taxon>Pleosporomycetidae</taxon>
        <taxon>Pleosporales</taxon>
        <taxon>Pleosporineae</taxon>
        <taxon>Phaeosphaeriaceae</taxon>
        <taxon>Setomelanomma</taxon>
    </lineage>
</organism>
<evidence type="ECO:0000259" key="1">
    <source>
        <dbReference type="Pfam" id="PF06985"/>
    </source>
</evidence>
<dbReference type="PANTHER" id="PTHR24148">
    <property type="entry name" value="ANKYRIN REPEAT DOMAIN-CONTAINING PROTEIN 39 HOMOLOG-RELATED"/>
    <property type="match status" value="1"/>
</dbReference>
<dbReference type="Pfam" id="PF06985">
    <property type="entry name" value="HET"/>
    <property type="match status" value="1"/>
</dbReference>
<dbReference type="Proteomes" id="UP000799777">
    <property type="component" value="Unassembled WGS sequence"/>
</dbReference>
<feature type="domain" description="Heterokaryon incompatibility" evidence="1">
    <location>
        <begin position="98"/>
        <end position="228"/>
    </location>
</feature>